<feature type="transmembrane region" description="Helical" evidence="6">
    <location>
        <begin position="139"/>
        <end position="163"/>
    </location>
</feature>
<evidence type="ECO:0000256" key="1">
    <source>
        <dbReference type="ARBA" id="ARBA00004651"/>
    </source>
</evidence>
<dbReference type="PROSITE" id="PS50850">
    <property type="entry name" value="MFS"/>
    <property type="match status" value="1"/>
</dbReference>
<reference evidence="8" key="1">
    <citation type="submission" date="2024-05" db="EMBL/GenBank/DDBJ databases">
        <title>Metabacillus sp. nov., isolated from the rhizosphere soil of tomato plants.</title>
        <authorList>
            <person name="Ma R."/>
        </authorList>
    </citation>
    <scope>NUCLEOTIDE SEQUENCE</scope>
    <source>
        <strain evidence="8">DBTR6</strain>
    </source>
</reference>
<dbReference type="EMBL" id="JAIQUM010000007">
    <property type="protein sequence ID" value="MBZ5749601.1"/>
    <property type="molecule type" value="Genomic_DNA"/>
</dbReference>
<feature type="transmembrane region" description="Helical" evidence="6">
    <location>
        <begin position="303"/>
        <end position="324"/>
    </location>
</feature>
<keyword evidence="5 6" id="KW-0472">Membrane</keyword>
<feature type="transmembrane region" description="Helical" evidence="6">
    <location>
        <begin position="202"/>
        <end position="220"/>
    </location>
</feature>
<feature type="transmembrane region" description="Helical" evidence="6">
    <location>
        <begin position="52"/>
        <end position="70"/>
    </location>
</feature>
<evidence type="ECO:0000256" key="5">
    <source>
        <dbReference type="ARBA" id="ARBA00023136"/>
    </source>
</evidence>
<dbReference type="InterPro" id="IPR011701">
    <property type="entry name" value="MFS"/>
</dbReference>
<evidence type="ECO:0000256" key="2">
    <source>
        <dbReference type="ARBA" id="ARBA00022448"/>
    </source>
</evidence>
<dbReference type="PANTHER" id="PTHR42718:SF9">
    <property type="entry name" value="MAJOR FACILITATOR SUPERFAMILY MULTIDRUG TRANSPORTER MFSC"/>
    <property type="match status" value="1"/>
</dbReference>
<feature type="transmembrane region" description="Helical" evidence="6">
    <location>
        <begin position="426"/>
        <end position="446"/>
    </location>
</feature>
<protein>
    <submittedName>
        <fullName evidence="8">MFS transporter</fullName>
    </submittedName>
</protein>
<feature type="transmembrane region" description="Helical" evidence="6">
    <location>
        <begin position="12"/>
        <end position="29"/>
    </location>
</feature>
<comment type="subcellular location">
    <subcellularLocation>
        <location evidence="1">Cell membrane</location>
        <topology evidence="1">Multi-pass membrane protein</topology>
    </subcellularLocation>
</comment>
<feature type="transmembrane region" description="Helical" evidence="6">
    <location>
        <begin position="169"/>
        <end position="190"/>
    </location>
</feature>
<feature type="transmembrane region" description="Helical" evidence="6">
    <location>
        <begin position="356"/>
        <end position="381"/>
    </location>
</feature>
<dbReference type="PROSITE" id="PS00216">
    <property type="entry name" value="SUGAR_TRANSPORT_1"/>
    <property type="match status" value="1"/>
</dbReference>
<dbReference type="RefSeq" id="WP_224137412.1">
    <property type="nucleotide sequence ID" value="NZ_JAIQUM010000007.1"/>
</dbReference>
<organism evidence="8 9">
    <name type="scientific">Metabacillus rhizolycopersici</name>
    <dbReference type="NCBI Taxonomy" id="2875709"/>
    <lineage>
        <taxon>Bacteria</taxon>
        <taxon>Bacillati</taxon>
        <taxon>Bacillota</taxon>
        <taxon>Bacilli</taxon>
        <taxon>Bacillales</taxon>
        <taxon>Bacillaceae</taxon>
        <taxon>Metabacillus</taxon>
    </lineage>
</organism>
<feature type="transmembrane region" description="Helical" evidence="6">
    <location>
        <begin position="82"/>
        <end position="99"/>
    </location>
</feature>
<feature type="transmembrane region" description="Helical" evidence="6">
    <location>
        <begin position="402"/>
        <end position="420"/>
    </location>
</feature>
<feature type="transmembrane region" description="Helical" evidence="6">
    <location>
        <begin position="267"/>
        <end position="291"/>
    </location>
</feature>
<dbReference type="Pfam" id="PF07690">
    <property type="entry name" value="MFS_1"/>
    <property type="match status" value="1"/>
</dbReference>
<proteinExistence type="predicted"/>
<evidence type="ECO:0000256" key="3">
    <source>
        <dbReference type="ARBA" id="ARBA00022692"/>
    </source>
</evidence>
<evidence type="ECO:0000256" key="6">
    <source>
        <dbReference type="SAM" id="Phobius"/>
    </source>
</evidence>
<keyword evidence="3 6" id="KW-0812">Transmembrane</keyword>
<keyword evidence="4 6" id="KW-1133">Transmembrane helix</keyword>
<dbReference type="Gene3D" id="1.20.1250.20">
    <property type="entry name" value="MFS general substrate transporter like domains"/>
    <property type="match status" value="1"/>
</dbReference>
<gene>
    <name evidence="8" type="ORF">K9V48_04930</name>
</gene>
<accession>A0ABS7UMS2</accession>
<evidence type="ECO:0000313" key="8">
    <source>
        <dbReference type="EMBL" id="MBZ5749601.1"/>
    </source>
</evidence>
<evidence type="ECO:0000313" key="9">
    <source>
        <dbReference type="Proteomes" id="UP001165287"/>
    </source>
</evidence>
<dbReference type="Proteomes" id="UP001165287">
    <property type="component" value="Unassembled WGS sequence"/>
</dbReference>
<feature type="transmembrane region" description="Helical" evidence="6">
    <location>
        <begin position="111"/>
        <end position="132"/>
    </location>
</feature>
<keyword evidence="9" id="KW-1185">Reference proteome</keyword>
<name>A0ABS7UMS2_9BACI</name>
<dbReference type="PANTHER" id="PTHR42718">
    <property type="entry name" value="MAJOR FACILITATOR SUPERFAMILY MULTIDRUG TRANSPORTER MFSC"/>
    <property type="match status" value="1"/>
</dbReference>
<dbReference type="Gene3D" id="1.20.1720.10">
    <property type="entry name" value="Multidrug resistance protein D"/>
    <property type="match status" value="1"/>
</dbReference>
<evidence type="ECO:0000256" key="4">
    <source>
        <dbReference type="ARBA" id="ARBA00022989"/>
    </source>
</evidence>
<keyword evidence="2" id="KW-0813">Transport</keyword>
<dbReference type="InterPro" id="IPR036259">
    <property type="entry name" value="MFS_trans_sf"/>
</dbReference>
<feature type="transmembrane region" description="Helical" evidence="6">
    <location>
        <begin position="331"/>
        <end position="350"/>
    </location>
</feature>
<dbReference type="CDD" id="cd17321">
    <property type="entry name" value="MFS_MMR_MDR_like"/>
    <property type="match status" value="1"/>
</dbReference>
<feature type="transmembrane region" description="Helical" evidence="6">
    <location>
        <begin position="226"/>
        <end position="246"/>
    </location>
</feature>
<evidence type="ECO:0000259" key="7">
    <source>
        <dbReference type="PROSITE" id="PS50850"/>
    </source>
</evidence>
<feature type="domain" description="Major facilitator superfamily (MFS) profile" evidence="7">
    <location>
        <begin position="16"/>
        <end position="453"/>
    </location>
</feature>
<dbReference type="InterPro" id="IPR005829">
    <property type="entry name" value="Sugar_transporter_CS"/>
</dbReference>
<dbReference type="SUPFAM" id="SSF103473">
    <property type="entry name" value="MFS general substrate transporter"/>
    <property type="match status" value="1"/>
</dbReference>
<dbReference type="InterPro" id="IPR020846">
    <property type="entry name" value="MFS_dom"/>
</dbReference>
<comment type="caution">
    <text evidence="8">The sequence shown here is derived from an EMBL/GenBank/DDBJ whole genome shotgun (WGS) entry which is preliminary data.</text>
</comment>
<sequence>MSVQKNVSLVKNHYFLIAAIAFGIILNPLNTSMITVALPEIKNEFSLTSNDITWLIASYFIVCAMFLPLIGKLSDYYGRKKIFLFGLLLVSISSFAAPLSQNMPMLLGMRAIQAIGTSALYPAGMGIVRSYIEKNQNKVIGLLTVCATTSAAFGPTISGLLIQQGGWHVIFYINFPIIIISAVLAVFFIPQDKKGTTKTFKWDGIGIIIFSCLISLWIYFLQTLQSGLNVGALIGSLALTFLFYFFEKRKEEPFIDVVFLRKNPNISLVYIQYIFATIIFFAMLLSVPSYLQSELMLSPKLTGLIMLSLSVFSIISTPLTTHWIEKSGYKIPLFIGVIIGVVGVVLLMTINHSSPLYWIFIVLSIIGFSNGILNIGLQTLLYSFVSTAETGTASGLFLTSRFIGNILASSAFGIMFATGVNDTNLNWMTVILIVVSVILLSGILFITKRKVVKGTSEIEETANF</sequence>